<keyword evidence="3" id="KW-1185">Reference proteome</keyword>
<evidence type="ECO:0000313" key="2">
    <source>
        <dbReference type="EMBL" id="KJS61885.1"/>
    </source>
</evidence>
<dbReference type="Proteomes" id="UP000033699">
    <property type="component" value="Unassembled WGS sequence"/>
</dbReference>
<name>A0A0F2THY3_STRR3</name>
<keyword evidence="1" id="KW-0812">Transmembrane</keyword>
<sequence length="130" mass="14165">MILHAVVTGGALVLLGLFVRWGVRTSPHRPFSWGMYSGSSKGFLWTSGEGDGRRRPVCHHELGLAPEGHLLTLTELHRLLGTTAPQVRFEGLIIGSTGDWRIRYEGRLLAAPIPPGAGHARLVAALRELE</sequence>
<protein>
    <submittedName>
        <fullName evidence="2">Uncharacterized protein</fullName>
    </submittedName>
</protein>
<accession>A0A0F2THY3</accession>
<dbReference type="PATRIC" id="fig|359131.3.peg.2322"/>
<feature type="transmembrane region" description="Helical" evidence="1">
    <location>
        <begin position="6"/>
        <end position="23"/>
    </location>
</feature>
<organism evidence="2 3">
    <name type="scientific">Streptomyces rubellomurinus (strain ATCC 31215)</name>
    <dbReference type="NCBI Taxonomy" id="359131"/>
    <lineage>
        <taxon>Bacteria</taxon>
        <taxon>Bacillati</taxon>
        <taxon>Actinomycetota</taxon>
        <taxon>Actinomycetes</taxon>
        <taxon>Kitasatosporales</taxon>
        <taxon>Streptomycetaceae</taxon>
        <taxon>Streptomyces</taxon>
    </lineage>
</organism>
<keyword evidence="1" id="KW-0472">Membrane</keyword>
<reference evidence="2 3" key="1">
    <citation type="submission" date="2015-02" db="EMBL/GenBank/DDBJ databases">
        <authorList>
            <person name="Ju K.-S."/>
            <person name="Doroghazi J.R."/>
            <person name="Metcalf W."/>
        </authorList>
    </citation>
    <scope>NUCLEOTIDE SEQUENCE [LARGE SCALE GENOMIC DNA]</scope>
    <source>
        <strain evidence="2 3">ATCC 31215</strain>
    </source>
</reference>
<evidence type="ECO:0000313" key="3">
    <source>
        <dbReference type="Proteomes" id="UP000033699"/>
    </source>
</evidence>
<evidence type="ECO:0000256" key="1">
    <source>
        <dbReference type="SAM" id="Phobius"/>
    </source>
</evidence>
<dbReference type="AlphaFoldDB" id="A0A0F2THY3"/>
<keyword evidence="1" id="KW-1133">Transmembrane helix</keyword>
<comment type="caution">
    <text evidence="2">The sequence shown here is derived from an EMBL/GenBank/DDBJ whole genome shotgun (WGS) entry which is preliminary data.</text>
</comment>
<dbReference type="EMBL" id="JZKH01000019">
    <property type="protein sequence ID" value="KJS61885.1"/>
    <property type="molecule type" value="Genomic_DNA"/>
</dbReference>
<proteinExistence type="predicted"/>
<gene>
    <name evidence="2" type="ORF">VM95_11975</name>
</gene>